<name>A0A9N8E7I1_9STRA</name>
<accession>A0A9N8E7I1</accession>
<feature type="compositionally biased region" description="Acidic residues" evidence="1">
    <location>
        <begin position="154"/>
        <end position="169"/>
    </location>
</feature>
<feature type="compositionally biased region" description="Basic residues" evidence="1">
    <location>
        <begin position="390"/>
        <end position="399"/>
    </location>
</feature>
<feature type="region of interest" description="Disordered" evidence="1">
    <location>
        <begin position="268"/>
        <end position="303"/>
    </location>
</feature>
<proteinExistence type="predicted"/>
<keyword evidence="3" id="KW-1185">Reference proteome</keyword>
<evidence type="ECO:0000313" key="2">
    <source>
        <dbReference type="EMBL" id="CAB9516187.1"/>
    </source>
</evidence>
<evidence type="ECO:0000256" key="1">
    <source>
        <dbReference type="SAM" id="MobiDB-lite"/>
    </source>
</evidence>
<feature type="region of interest" description="Disordered" evidence="1">
    <location>
        <begin position="141"/>
        <end position="174"/>
    </location>
</feature>
<dbReference type="OrthoDB" id="10684968at2759"/>
<evidence type="ECO:0000313" key="3">
    <source>
        <dbReference type="Proteomes" id="UP001153069"/>
    </source>
</evidence>
<dbReference type="EMBL" id="CAICTM010000765">
    <property type="protein sequence ID" value="CAB9516187.1"/>
    <property type="molecule type" value="Genomic_DNA"/>
</dbReference>
<comment type="caution">
    <text evidence="2">The sequence shown here is derived from an EMBL/GenBank/DDBJ whole genome shotgun (WGS) entry which is preliminary data.</text>
</comment>
<gene>
    <name evidence="2" type="ORF">SEMRO_766_G199320.1</name>
</gene>
<feature type="compositionally biased region" description="Basic and acidic residues" evidence="1">
    <location>
        <begin position="400"/>
        <end position="412"/>
    </location>
</feature>
<feature type="region of interest" description="Disordered" evidence="1">
    <location>
        <begin position="327"/>
        <end position="458"/>
    </location>
</feature>
<protein>
    <submittedName>
        <fullName evidence="2">Uncharacterized protein</fullName>
    </submittedName>
</protein>
<dbReference type="Proteomes" id="UP001153069">
    <property type="component" value="Unassembled WGS sequence"/>
</dbReference>
<feature type="region of interest" description="Disordered" evidence="1">
    <location>
        <begin position="101"/>
        <end position="122"/>
    </location>
</feature>
<organism evidence="2 3">
    <name type="scientific">Seminavis robusta</name>
    <dbReference type="NCBI Taxonomy" id="568900"/>
    <lineage>
        <taxon>Eukaryota</taxon>
        <taxon>Sar</taxon>
        <taxon>Stramenopiles</taxon>
        <taxon>Ochrophyta</taxon>
        <taxon>Bacillariophyta</taxon>
        <taxon>Bacillariophyceae</taxon>
        <taxon>Bacillariophycidae</taxon>
        <taxon>Naviculales</taxon>
        <taxon>Naviculaceae</taxon>
        <taxon>Seminavis</taxon>
    </lineage>
</organism>
<reference evidence="2" key="1">
    <citation type="submission" date="2020-06" db="EMBL/GenBank/DDBJ databases">
        <authorList>
            <consortium name="Plant Systems Biology data submission"/>
        </authorList>
    </citation>
    <scope>NUCLEOTIDE SEQUENCE</scope>
    <source>
        <strain evidence="2">D6</strain>
    </source>
</reference>
<dbReference type="AlphaFoldDB" id="A0A9N8E7I1"/>
<sequence>MSNDETTSKESNSMSASLACLGTTTVSLHTSSKKKQEGLLAVFHDNDTLRLSLATNTDDDNKSVLVYHGCIAMKDVKMKLEYPQKPDKQAKAFATHLLHATSSNSNSNNGQSVTPSYSLSSDDDSDNIKLVIKYQHRVITQTKKKMTSHNKSSDDDDDDEDAMSEEEEEVAMKKAWSGILSRDTSPTAPLHFYKSLGQSINRGQTTLTASQSQMEQLQRDRNSWKHTAQQLQGKWQHEKDQLLRNFCTLYNPTRQALATCQEENKQLQAQAAEQESTTNNRKTKKKTKTTAQPDTEELQAPLPDVGDVYDDALAKAYATGKRVDIRNNHNQKVKMEPTFNNKTKKSSIDCSASDSDDTVVDIPPAKTTTTNKKVVRTKTKTKTNTTASNKQKKNAKHSANRYDDSSDDDRKPTKIAGKPKRTWDDSDASDSTGNKGRANEKRNKKRKSPFSDDSNDST</sequence>